<protein>
    <submittedName>
        <fullName evidence="2">Uncharacterized protein</fullName>
    </submittedName>
</protein>
<dbReference type="EMBL" id="JANPWB010000006">
    <property type="protein sequence ID" value="KAJ1176286.1"/>
    <property type="molecule type" value="Genomic_DNA"/>
</dbReference>
<dbReference type="AlphaFoldDB" id="A0AAV7TJ23"/>
<name>A0AAV7TJ23_PLEWA</name>
<reference evidence="2" key="1">
    <citation type="journal article" date="2022" name="bioRxiv">
        <title>Sequencing and chromosome-scale assembly of the giantPleurodeles waltlgenome.</title>
        <authorList>
            <person name="Brown T."/>
            <person name="Elewa A."/>
            <person name="Iarovenko S."/>
            <person name="Subramanian E."/>
            <person name="Araus A.J."/>
            <person name="Petzold A."/>
            <person name="Susuki M."/>
            <person name="Suzuki K.-i.T."/>
            <person name="Hayashi T."/>
            <person name="Toyoda A."/>
            <person name="Oliveira C."/>
            <person name="Osipova E."/>
            <person name="Leigh N.D."/>
            <person name="Simon A."/>
            <person name="Yun M.H."/>
        </authorList>
    </citation>
    <scope>NUCLEOTIDE SEQUENCE</scope>
    <source>
        <strain evidence="2">20211129_DDA</strain>
        <tissue evidence="2">Liver</tissue>
    </source>
</reference>
<proteinExistence type="predicted"/>
<evidence type="ECO:0000256" key="1">
    <source>
        <dbReference type="SAM" id="MobiDB-lite"/>
    </source>
</evidence>
<organism evidence="2 3">
    <name type="scientific">Pleurodeles waltl</name>
    <name type="common">Iberian ribbed newt</name>
    <dbReference type="NCBI Taxonomy" id="8319"/>
    <lineage>
        <taxon>Eukaryota</taxon>
        <taxon>Metazoa</taxon>
        <taxon>Chordata</taxon>
        <taxon>Craniata</taxon>
        <taxon>Vertebrata</taxon>
        <taxon>Euteleostomi</taxon>
        <taxon>Amphibia</taxon>
        <taxon>Batrachia</taxon>
        <taxon>Caudata</taxon>
        <taxon>Salamandroidea</taxon>
        <taxon>Salamandridae</taxon>
        <taxon>Pleurodelinae</taxon>
        <taxon>Pleurodeles</taxon>
    </lineage>
</organism>
<keyword evidence="3" id="KW-1185">Reference proteome</keyword>
<gene>
    <name evidence="2" type="ORF">NDU88_001568</name>
</gene>
<sequence>MLIEERLWRAPCARSETRPQVGRSAHRRRQAEAAAGPRGHSGELCCAEGRPRTRPSLRGCRGCSANSWSCGGGCRGPGARRAGQLSGARADPAPDREGHKTGGGGLGRPQEDSRDGRGPLGQQGAPS</sequence>
<feature type="region of interest" description="Disordered" evidence="1">
    <location>
        <begin position="14"/>
        <end position="127"/>
    </location>
</feature>
<evidence type="ECO:0000313" key="3">
    <source>
        <dbReference type="Proteomes" id="UP001066276"/>
    </source>
</evidence>
<dbReference type="Proteomes" id="UP001066276">
    <property type="component" value="Chromosome 3_2"/>
</dbReference>
<evidence type="ECO:0000313" key="2">
    <source>
        <dbReference type="EMBL" id="KAJ1176286.1"/>
    </source>
</evidence>
<comment type="caution">
    <text evidence="2">The sequence shown here is derived from an EMBL/GenBank/DDBJ whole genome shotgun (WGS) entry which is preliminary data.</text>
</comment>
<accession>A0AAV7TJ23</accession>